<feature type="transmembrane region" description="Helical" evidence="7">
    <location>
        <begin position="328"/>
        <end position="348"/>
    </location>
</feature>
<dbReference type="OMA" id="YYAFQLA"/>
<comment type="subcellular location">
    <subcellularLocation>
        <location evidence="1">Cell membrane</location>
        <topology evidence="1">Multi-pass membrane protein</topology>
    </subcellularLocation>
</comment>
<keyword evidence="3 7" id="KW-0812">Transmembrane</keyword>
<feature type="transmembrane region" description="Helical" evidence="7">
    <location>
        <begin position="168"/>
        <end position="188"/>
    </location>
</feature>
<evidence type="ECO:0000256" key="1">
    <source>
        <dbReference type="ARBA" id="ARBA00004651"/>
    </source>
</evidence>
<dbReference type="VEuPathDB" id="ToxoDB:NCLIV_012810"/>
<feature type="compositionally biased region" description="Basic and acidic residues" evidence="6">
    <location>
        <begin position="106"/>
        <end position="116"/>
    </location>
</feature>
<feature type="region of interest" description="Disordered" evidence="6">
    <location>
        <begin position="1"/>
        <end position="128"/>
    </location>
</feature>
<evidence type="ECO:0000256" key="7">
    <source>
        <dbReference type="SAM" id="Phobius"/>
    </source>
</evidence>
<accession>F0VCX2</accession>
<keyword evidence="5 7" id="KW-0472">Membrane</keyword>
<feature type="domain" description="VTT" evidence="8">
    <location>
        <begin position="223"/>
        <end position="345"/>
    </location>
</feature>
<keyword evidence="4 7" id="KW-1133">Transmembrane helix</keyword>
<evidence type="ECO:0000313" key="10">
    <source>
        <dbReference type="EMBL" id="CEL65437.1"/>
    </source>
</evidence>
<dbReference type="Pfam" id="PF09335">
    <property type="entry name" value="VTT_dom"/>
    <property type="match status" value="1"/>
</dbReference>
<dbReference type="AlphaFoldDB" id="F0VCX2"/>
<dbReference type="RefSeq" id="XP_003881520.1">
    <property type="nucleotide sequence ID" value="XM_003881471.1"/>
</dbReference>
<reference evidence="9" key="1">
    <citation type="submission" date="2011-02" db="EMBL/GenBank/DDBJ databases">
        <authorList>
            <person name="Aslett M."/>
        </authorList>
    </citation>
    <scope>NUCLEOTIDE SEQUENCE</scope>
    <source>
        <strain evidence="9">Liverpool</strain>
    </source>
</reference>
<feature type="transmembrane region" description="Helical" evidence="7">
    <location>
        <begin position="208"/>
        <end position="227"/>
    </location>
</feature>
<feature type="compositionally biased region" description="Low complexity" evidence="6">
    <location>
        <begin position="38"/>
        <end position="62"/>
    </location>
</feature>
<feature type="compositionally biased region" description="Low complexity" evidence="6">
    <location>
        <begin position="119"/>
        <end position="128"/>
    </location>
</feature>
<dbReference type="GO" id="GO:0005886">
    <property type="term" value="C:plasma membrane"/>
    <property type="evidence" value="ECO:0007669"/>
    <property type="project" value="UniProtKB-SubCell"/>
</dbReference>
<protein>
    <submittedName>
        <fullName evidence="10">Golgi apparatus membrane protein TVP38</fullName>
    </submittedName>
</protein>
<dbReference type="InterPro" id="IPR015414">
    <property type="entry name" value="TMEM64"/>
</dbReference>
<dbReference type="Proteomes" id="UP000007494">
    <property type="component" value="Chromosome V"/>
</dbReference>
<feature type="transmembrane region" description="Helical" evidence="7">
    <location>
        <begin position="368"/>
        <end position="385"/>
    </location>
</feature>
<feature type="transmembrane region" description="Helical" evidence="7">
    <location>
        <begin position="239"/>
        <end position="267"/>
    </location>
</feature>
<evidence type="ECO:0000256" key="5">
    <source>
        <dbReference type="ARBA" id="ARBA00023136"/>
    </source>
</evidence>
<evidence type="ECO:0000256" key="6">
    <source>
        <dbReference type="SAM" id="MobiDB-lite"/>
    </source>
</evidence>
<reference evidence="11" key="3">
    <citation type="journal article" date="2012" name="PLoS Pathog.">
        <title>Comparative genomics of the apicomplexan parasites Toxoplasma gondii and Neospora caninum: Coccidia differing in host range and transmission strategy.</title>
        <authorList>
            <person name="Reid A.J."/>
            <person name="Vermont S.J."/>
            <person name="Cotton J.A."/>
            <person name="Harris D."/>
            <person name="Hill-Cawthorne G.A."/>
            <person name="Konen-Waisman S."/>
            <person name="Latham S.M."/>
            <person name="Mourier T."/>
            <person name="Norton R."/>
            <person name="Quail M.A."/>
            <person name="Sanders M."/>
            <person name="Shanmugam D."/>
            <person name="Sohal A."/>
            <person name="Wasmuth J.D."/>
            <person name="Brunk B."/>
            <person name="Grigg M.E."/>
            <person name="Howard J.C."/>
            <person name="Parkinson J."/>
            <person name="Roos D.S."/>
            <person name="Trees A.J."/>
            <person name="Berriman M."/>
            <person name="Pain A."/>
            <person name="Wastling J.M."/>
        </authorList>
    </citation>
    <scope>NUCLEOTIDE SEQUENCE [LARGE SCALE GENOMIC DNA]</scope>
    <source>
        <strain evidence="11">Liverpool</strain>
    </source>
</reference>
<organism evidence="9 11">
    <name type="scientific">Neospora caninum (strain Liverpool)</name>
    <dbReference type="NCBI Taxonomy" id="572307"/>
    <lineage>
        <taxon>Eukaryota</taxon>
        <taxon>Sar</taxon>
        <taxon>Alveolata</taxon>
        <taxon>Apicomplexa</taxon>
        <taxon>Conoidasida</taxon>
        <taxon>Coccidia</taxon>
        <taxon>Eucoccidiorida</taxon>
        <taxon>Eimeriorina</taxon>
        <taxon>Sarcocystidae</taxon>
        <taxon>Neospora</taxon>
    </lineage>
</organism>
<dbReference type="GeneID" id="13440486"/>
<keyword evidence="2" id="KW-1003">Cell membrane</keyword>
<proteinExistence type="predicted"/>
<dbReference type="PANTHER" id="PTHR12677">
    <property type="entry name" value="GOLGI APPARATUS MEMBRANE PROTEIN TVP38-RELATED"/>
    <property type="match status" value="1"/>
</dbReference>
<evidence type="ECO:0000256" key="2">
    <source>
        <dbReference type="ARBA" id="ARBA00022475"/>
    </source>
</evidence>
<name>F0VCX2_NEOCL</name>
<feature type="compositionally biased region" description="Basic and acidic residues" evidence="6">
    <location>
        <begin position="1"/>
        <end position="18"/>
    </location>
</feature>
<dbReference type="InParanoid" id="F0VCX2"/>
<evidence type="ECO:0000256" key="3">
    <source>
        <dbReference type="ARBA" id="ARBA00022692"/>
    </source>
</evidence>
<dbReference type="EMBL" id="LN714479">
    <property type="protein sequence ID" value="CEL65437.1"/>
    <property type="molecule type" value="Genomic_DNA"/>
</dbReference>
<evidence type="ECO:0000313" key="11">
    <source>
        <dbReference type="Proteomes" id="UP000007494"/>
    </source>
</evidence>
<dbReference type="InterPro" id="IPR032816">
    <property type="entry name" value="VTT_dom"/>
</dbReference>
<keyword evidence="11" id="KW-1185">Reference proteome</keyword>
<evidence type="ECO:0000313" key="9">
    <source>
        <dbReference type="EMBL" id="CBZ51487.1"/>
    </source>
</evidence>
<dbReference type="PANTHER" id="PTHR12677:SF59">
    <property type="entry name" value="GOLGI APPARATUS MEMBRANE PROTEIN TVP38-RELATED"/>
    <property type="match status" value="1"/>
</dbReference>
<dbReference type="OrthoDB" id="166803at2759"/>
<gene>
    <name evidence="10" type="ORF">BN1204_012810</name>
    <name evidence="9" type="ORF">NCLIV_012810</name>
</gene>
<evidence type="ECO:0000256" key="4">
    <source>
        <dbReference type="ARBA" id="ARBA00022989"/>
    </source>
</evidence>
<dbReference type="EMBL" id="FR823386">
    <property type="protein sequence ID" value="CBZ51487.1"/>
    <property type="molecule type" value="Genomic_DNA"/>
</dbReference>
<dbReference type="eggNOG" id="KOG3140">
    <property type="taxonomic scope" value="Eukaryota"/>
</dbReference>
<reference evidence="10" key="4">
    <citation type="journal article" date="2015" name="PLoS ONE">
        <title>Comprehensive Evaluation of Toxoplasma gondii VEG and Neospora caninum LIV Genomes with Tachyzoite Stage Transcriptome and Proteome Defines Novel Transcript Features.</title>
        <authorList>
            <person name="Ramaprasad A."/>
            <person name="Mourier T."/>
            <person name="Naeem R."/>
            <person name="Malas T.B."/>
            <person name="Moussa E."/>
            <person name="Panigrahi A."/>
            <person name="Vermont S.J."/>
            <person name="Otto T.D."/>
            <person name="Wastling J."/>
            <person name="Pain A."/>
        </authorList>
    </citation>
    <scope>NUCLEOTIDE SEQUENCE</scope>
    <source>
        <strain evidence="10">Liverpool</strain>
    </source>
</reference>
<evidence type="ECO:0000259" key="8">
    <source>
        <dbReference type="Pfam" id="PF09335"/>
    </source>
</evidence>
<sequence length="425" mass="45324">MATREAYDVERVRGDKSLANRAFSETEDFPDSPVRQTPAFADPVPAVVSPASPRSAAPSPSAFLENRVGLEKTRRPSLTHVHVENPRSPGAKRASSSPSRQAPLSPHDRTQEELAPRESISSTPLLSSLSPRDGTLAVLARGGVGTLEIASPDQSDAFLVKALFAGKIVAVVLAAVLIVSAVTHLQAVGNLVNSLLAKVQALGPWSPLAFVLMYVALVILMMPAEALNVAGGFIFSRVYGCLVGVPLALCCSMTSLVTAGSVCFLLSRHVCATHVEKLFRGSEHYYAFQLAVEDGGTCFVALIRLSPILPYSITSYLLGLTSLRLSQLVLGSFSSTPLVFVFNCVGAALRDIENVDFGRLHLSWEKALLGLFGLATATTSVFYISSLTRRKLQEATATLARRQAEQSLSRASTVAVSIGESDEEN</sequence>
<reference evidence="9" key="2">
    <citation type="submission" date="2011-03" db="EMBL/GenBank/DDBJ databases">
        <title>Comparative genomics and transcriptomics of Neospora caninum and Toxoplasma gondii.</title>
        <authorList>
            <person name="Reid A.J."/>
            <person name="Sohal A."/>
            <person name="Harris D."/>
            <person name="Quail M."/>
            <person name="Sanders M."/>
            <person name="Berriman M."/>
            <person name="Wastling J.M."/>
            <person name="Pain A."/>
        </authorList>
    </citation>
    <scope>NUCLEOTIDE SEQUENCE</scope>
    <source>
        <strain evidence="9">Liverpool</strain>
    </source>
</reference>